<name>A0AA87ZSV3_FICCA</name>
<comment type="caution">
    <text evidence="2">The sequence shown here is derived from an EMBL/GenBank/DDBJ whole genome shotgun (WGS) entry which is preliminary data.</text>
</comment>
<keyword evidence="3" id="KW-1185">Reference proteome</keyword>
<organism evidence="2 3">
    <name type="scientific">Ficus carica</name>
    <name type="common">Common fig</name>
    <dbReference type="NCBI Taxonomy" id="3494"/>
    <lineage>
        <taxon>Eukaryota</taxon>
        <taxon>Viridiplantae</taxon>
        <taxon>Streptophyta</taxon>
        <taxon>Embryophyta</taxon>
        <taxon>Tracheophyta</taxon>
        <taxon>Spermatophyta</taxon>
        <taxon>Magnoliopsida</taxon>
        <taxon>eudicotyledons</taxon>
        <taxon>Gunneridae</taxon>
        <taxon>Pentapetalae</taxon>
        <taxon>rosids</taxon>
        <taxon>fabids</taxon>
        <taxon>Rosales</taxon>
        <taxon>Moraceae</taxon>
        <taxon>Ficeae</taxon>
        <taxon>Ficus</taxon>
    </lineage>
</organism>
<evidence type="ECO:0000256" key="1">
    <source>
        <dbReference type="SAM" id="MobiDB-lite"/>
    </source>
</evidence>
<proteinExistence type="predicted"/>
<gene>
    <name evidence="2" type="ORF">TIFTF001_002245</name>
</gene>
<dbReference type="Proteomes" id="UP001187192">
    <property type="component" value="Unassembled WGS sequence"/>
</dbReference>
<sequence>MEPATLRTPPAGCTAAMADCRPWSPAGEERQPGLAQPAANPAVTANAVTAKLGFWEP</sequence>
<reference evidence="2" key="1">
    <citation type="submission" date="2023-07" db="EMBL/GenBank/DDBJ databases">
        <title>draft genome sequence of fig (Ficus carica).</title>
        <authorList>
            <person name="Takahashi T."/>
            <person name="Nishimura K."/>
        </authorList>
    </citation>
    <scope>NUCLEOTIDE SEQUENCE</scope>
</reference>
<protein>
    <submittedName>
        <fullName evidence="2">Uncharacterized protein</fullName>
    </submittedName>
</protein>
<dbReference type="EMBL" id="BTGU01000002">
    <property type="protein sequence ID" value="GMN28971.1"/>
    <property type="molecule type" value="Genomic_DNA"/>
</dbReference>
<dbReference type="AlphaFoldDB" id="A0AA87ZSV3"/>
<evidence type="ECO:0000313" key="3">
    <source>
        <dbReference type="Proteomes" id="UP001187192"/>
    </source>
</evidence>
<accession>A0AA87ZSV3</accession>
<feature type="region of interest" description="Disordered" evidence="1">
    <location>
        <begin position="1"/>
        <end position="40"/>
    </location>
</feature>
<evidence type="ECO:0000313" key="2">
    <source>
        <dbReference type="EMBL" id="GMN28971.1"/>
    </source>
</evidence>